<keyword evidence="4 5" id="KW-1133">Transmembrane helix</keyword>
<keyword evidence="3" id="KW-0735">Signal-anchor</keyword>
<dbReference type="InterPro" id="IPR004474">
    <property type="entry name" value="LytR_CpsA_psr"/>
</dbReference>
<evidence type="ECO:0000313" key="9">
    <source>
        <dbReference type="Proteomes" id="UP000199139"/>
    </source>
</evidence>
<dbReference type="EMBL" id="BJWJ01000009">
    <property type="protein sequence ID" value="GEM04194.1"/>
    <property type="molecule type" value="Genomic_DNA"/>
</dbReference>
<reference evidence="7 10" key="2">
    <citation type="submission" date="2019-07" db="EMBL/GenBank/DDBJ databases">
        <title>Whole genome shotgun sequence of Halolactibacillus miurensis NBRC 100873.</title>
        <authorList>
            <person name="Hosoyama A."/>
            <person name="Uohara A."/>
            <person name="Ohji S."/>
            <person name="Ichikawa N."/>
        </authorList>
    </citation>
    <scope>NUCLEOTIDE SEQUENCE [LARGE SCALE GENOMIC DNA]</scope>
    <source>
        <strain evidence="7 10">NBRC 100873</strain>
    </source>
</reference>
<evidence type="ECO:0000313" key="10">
    <source>
        <dbReference type="Proteomes" id="UP000321773"/>
    </source>
</evidence>
<evidence type="ECO:0000256" key="3">
    <source>
        <dbReference type="ARBA" id="ARBA00022968"/>
    </source>
</evidence>
<keyword evidence="5" id="KW-0472">Membrane</keyword>
<dbReference type="EMBL" id="FPAI01000010">
    <property type="protein sequence ID" value="SFS79700.1"/>
    <property type="molecule type" value="Genomic_DNA"/>
</dbReference>
<dbReference type="InterPro" id="IPR050922">
    <property type="entry name" value="LytR/CpsA/Psr_CW_biosynth"/>
</dbReference>
<keyword evidence="2 5" id="KW-0812">Transmembrane</keyword>
<keyword evidence="10" id="KW-1185">Reference proteome</keyword>
<evidence type="ECO:0000256" key="4">
    <source>
        <dbReference type="ARBA" id="ARBA00022989"/>
    </source>
</evidence>
<reference evidence="8 9" key="1">
    <citation type="submission" date="2016-10" db="EMBL/GenBank/DDBJ databases">
        <authorList>
            <person name="de Groot N.N."/>
        </authorList>
    </citation>
    <scope>NUCLEOTIDE SEQUENCE [LARGE SCALE GENOMIC DNA]</scope>
    <source>
        <strain evidence="8 9">DSM 17074</strain>
    </source>
</reference>
<comment type="similarity">
    <text evidence="1">Belongs to the LytR/CpsA/Psr (LCP) family.</text>
</comment>
<dbReference type="NCBIfam" id="TIGR00350">
    <property type="entry name" value="lytR_cpsA_psr"/>
    <property type="match status" value="1"/>
</dbReference>
<evidence type="ECO:0000259" key="6">
    <source>
        <dbReference type="Pfam" id="PF03816"/>
    </source>
</evidence>
<dbReference type="RefSeq" id="WP_062320504.1">
    <property type="nucleotide sequence ID" value="NZ_BJWJ01000009.1"/>
</dbReference>
<proteinExistence type="inferred from homology"/>
<dbReference type="AlphaFoldDB" id="A0A1I6SS37"/>
<dbReference type="PANTHER" id="PTHR33392:SF6">
    <property type="entry name" value="POLYISOPRENYL-TEICHOIC ACID--PEPTIDOGLYCAN TEICHOIC ACID TRANSFERASE TAGU"/>
    <property type="match status" value="1"/>
</dbReference>
<evidence type="ECO:0000256" key="2">
    <source>
        <dbReference type="ARBA" id="ARBA00022692"/>
    </source>
</evidence>
<evidence type="ECO:0000256" key="5">
    <source>
        <dbReference type="SAM" id="Phobius"/>
    </source>
</evidence>
<protein>
    <submittedName>
        <fullName evidence="8">Cell envelope-related function transcriptional attenuator common domain-containing protein</fullName>
    </submittedName>
    <submittedName>
        <fullName evidence="7">Transcriptional regulator LytR</fullName>
    </submittedName>
</protein>
<dbReference type="PANTHER" id="PTHR33392">
    <property type="entry name" value="POLYISOPRENYL-TEICHOIC ACID--PEPTIDOGLYCAN TEICHOIC ACID TRANSFERASE TAGU"/>
    <property type="match status" value="1"/>
</dbReference>
<dbReference type="Pfam" id="PF03816">
    <property type="entry name" value="LytR_cpsA_psr"/>
    <property type="match status" value="1"/>
</dbReference>
<evidence type="ECO:0000313" key="8">
    <source>
        <dbReference type="EMBL" id="SFS79700.1"/>
    </source>
</evidence>
<evidence type="ECO:0000256" key="1">
    <source>
        <dbReference type="ARBA" id="ARBA00006068"/>
    </source>
</evidence>
<dbReference type="GO" id="GO:0071555">
    <property type="term" value="P:cell wall organization"/>
    <property type="evidence" value="ECO:0007669"/>
    <property type="project" value="UniProtKB-KW"/>
</dbReference>
<organism evidence="8 9">
    <name type="scientific">Halolactibacillus miurensis</name>
    <dbReference type="NCBI Taxonomy" id="306541"/>
    <lineage>
        <taxon>Bacteria</taxon>
        <taxon>Bacillati</taxon>
        <taxon>Bacillota</taxon>
        <taxon>Bacilli</taxon>
        <taxon>Bacillales</taxon>
        <taxon>Bacillaceae</taxon>
        <taxon>Halolactibacillus</taxon>
    </lineage>
</organism>
<name>A0A1I6SS37_9BACI</name>
<dbReference type="Proteomes" id="UP000199139">
    <property type="component" value="Unassembled WGS sequence"/>
</dbReference>
<dbReference type="Gene3D" id="3.40.630.190">
    <property type="entry name" value="LCP protein"/>
    <property type="match status" value="1"/>
</dbReference>
<accession>A0A1I6SS37</accession>
<feature type="transmembrane region" description="Helical" evidence="5">
    <location>
        <begin position="15"/>
        <end position="36"/>
    </location>
</feature>
<gene>
    <name evidence="7" type="primary">lytR</name>
    <name evidence="7" type="ORF">HMI01_11820</name>
    <name evidence="8" type="ORF">SAMN05421668_11049</name>
</gene>
<dbReference type="STRING" id="306541.SAMN05421668_11049"/>
<sequence length="309" mass="34804">MENSRLNKKKNKKKWWILTPVIILLVLLLSIVGYGVHLYNEVKSNVNDNMHEKVSGNVIDTEKTKEKIENKDNLNILLLGIDSESSVSGRSDAIIVMTLKPNEDKIQLVSIPRDTRTTIAGRGTEDKINHAHAFGGPDMAIETVENFLDIDIDYFARVNMDGMAELVDLVGPITVNNELNFSQGGNTFPTGNITLTGDETMNFVRMRKEDPRGDFGRTERQRKVIEGIVREGAKIENITRISDLLDVLGNNVSTNMTFSDMTSLFQGYRQTASNFEDYQMQGSGSMINNIYYHIVTEEEINKVHDLIES</sequence>
<feature type="domain" description="Cell envelope-related transcriptional attenuator" evidence="6">
    <location>
        <begin position="90"/>
        <end position="231"/>
    </location>
</feature>
<dbReference type="OrthoDB" id="27330at2"/>
<dbReference type="Proteomes" id="UP000321773">
    <property type="component" value="Unassembled WGS sequence"/>
</dbReference>
<evidence type="ECO:0000313" key="7">
    <source>
        <dbReference type="EMBL" id="GEM04194.1"/>
    </source>
</evidence>